<keyword evidence="1 3" id="KW-0808">Transferase</keyword>
<dbReference type="STRING" id="981085.W9RNG4"/>
<evidence type="ECO:0000256" key="1">
    <source>
        <dbReference type="ARBA" id="ARBA00022679"/>
    </source>
</evidence>
<evidence type="ECO:0000256" key="2">
    <source>
        <dbReference type="ARBA" id="ARBA00023315"/>
    </source>
</evidence>
<dbReference type="EMBL" id="KE344442">
    <property type="protein sequence ID" value="EXB62317.1"/>
    <property type="molecule type" value="Genomic_DNA"/>
</dbReference>
<dbReference type="PANTHER" id="PTHR31625">
    <property type="match status" value="1"/>
</dbReference>
<reference evidence="4" key="1">
    <citation type="submission" date="2013-01" db="EMBL/GenBank/DDBJ databases">
        <title>Draft Genome Sequence of a Mulberry Tree, Morus notabilis C.K. Schneid.</title>
        <authorList>
            <person name="He N."/>
            <person name="Zhao S."/>
        </authorList>
    </citation>
    <scope>NUCLEOTIDE SEQUENCE</scope>
</reference>
<dbReference type="GO" id="GO:0016747">
    <property type="term" value="F:acyltransferase activity, transferring groups other than amino-acyl groups"/>
    <property type="evidence" value="ECO:0007669"/>
    <property type="project" value="UniProtKB-ARBA"/>
</dbReference>
<keyword evidence="4" id="KW-1185">Reference proteome</keyword>
<dbReference type="Pfam" id="PF02458">
    <property type="entry name" value="Transferase"/>
    <property type="match status" value="1"/>
</dbReference>
<name>W9RNG4_9ROSA</name>
<dbReference type="InterPro" id="IPR023213">
    <property type="entry name" value="CAT-like_dom_sf"/>
</dbReference>
<dbReference type="InterPro" id="IPR051504">
    <property type="entry name" value="Plant_metabolite_acyltrans"/>
</dbReference>
<evidence type="ECO:0000313" key="3">
    <source>
        <dbReference type="EMBL" id="EXB62317.1"/>
    </source>
</evidence>
<evidence type="ECO:0000313" key="4">
    <source>
        <dbReference type="Proteomes" id="UP000030645"/>
    </source>
</evidence>
<gene>
    <name evidence="3" type="ORF">L484_022206</name>
</gene>
<dbReference type="Proteomes" id="UP000030645">
    <property type="component" value="Unassembled WGS sequence"/>
</dbReference>
<dbReference type="KEGG" id="mnt:21405028"/>
<dbReference type="eggNOG" id="ENOG502QPXT">
    <property type="taxonomic scope" value="Eukaryota"/>
</dbReference>
<dbReference type="OrthoDB" id="1862401at2759"/>
<proteinExistence type="predicted"/>
<accession>W9RNG4</accession>
<dbReference type="AlphaFoldDB" id="W9RNG4"/>
<sequence length="437" mass="48357">MAIPNNEVKVMEQSKKLSFPRSNTLSLTLRHFFPFAANLICPPPPAKPFILFTDDDSVSLTVAESAADFNFLSANHPRPVRALHPFVPKLAPTRVEGDGTRVGPLLALQVTVFPNSGICIGVRFNHVAADGRAFHHFMKSWTLVCKTGGDLIRLDRELGLPSHDRAAIKDPADGGVELVLLNTWWSLSSTWDIGEDPVPPDDGLTDNVRSTFVLSQAQIERLKHWVKDQLCDDKQNSTPFYISSFVVICALMLVCLVKSEEIRESNSTDVDDDDDDDDDDEPHYFIFVADCQSRLQFRLPTTYFGNCLALCYAQVKRNELLGENGIVAAVKAIGKEVAGLKNEALKEAEKWMAKWKEVVERWRHFTVAGSTKLGVYEADSGWGKPKKSESVHVDDSFAICFAESRDDIGGVKVGLALNRDGMSSFSAILEGSLTELV</sequence>
<dbReference type="Gene3D" id="3.30.559.10">
    <property type="entry name" value="Chloramphenicol acetyltransferase-like domain"/>
    <property type="match status" value="2"/>
</dbReference>
<organism evidence="3 4">
    <name type="scientific">Morus notabilis</name>
    <dbReference type="NCBI Taxonomy" id="981085"/>
    <lineage>
        <taxon>Eukaryota</taxon>
        <taxon>Viridiplantae</taxon>
        <taxon>Streptophyta</taxon>
        <taxon>Embryophyta</taxon>
        <taxon>Tracheophyta</taxon>
        <taxon>Spermatophyta</taxon>
        <taxon>Magnoliopsida</taxon>
        <taxon>eudicotyledons</taxon>
        <taxon>Gunneridae</taxon>
        <taxon>Pentapetalae</taxon>
        <taxon>rosids</taxon>
        <taxon>fabids</taxon>
        <taxon>Rosales</taxon>
        <taxon>Moraceae</taxon>
        <taxon>Moreae</taxon>
        <taxon>Morus</taxon>
    </lineage>
</organism>
<protein>
    <submittedName>
        <fullName evidence="3">Malonyl-coenzyme A:anthocyanin 3-O-glucoside-6''-O-malonyltransferase</fullName>
    </submittedName>
</protein>
<keyword evidence="2" id="KW-0012">Acyltransferase</keyword>